<dbReference type="AlphaFoldDB" id="A0A061B9T3"/>
<accession>A0A061B9T3</accession>
<feature type="compositionally biased region" description="Basic residues" evidence="1">
    <location>
        <begin position="26"/>
        <end position="42"/>
    </location>
</feature>
<reference evidence="2" key="1">
    <citation type="journal article" date="2014" name="Genome Announc.">
        <title>Genome sequence of the yeast Cyberlindnera fabianii (Hansenula fabianii).</title>
        <authorList>
            <person name="Freel K.C."/>
            <person name="Sarilar V."/>
            <person name="Neuveglise C."/>
            <person name="Devillers H."/>
            <person name="Friedrich A."/>
            <person name="Schacherer J."/>
        </authorList>
    </citation>
    <scope>NUCLEOTIDE SEQUENCE</scope>
    <source>
        <strain evidence="2">YJS4271</strain>
    </source>
</reference>
<evidence type="ECO:0000313" key="2">
    <source>
        <dbReference type="EMBL" id="CDR43679.1"/>
    </source>
</evidence>
<dbReference type="OrthoDB" id="10560317at2759"/>
<feature type="compositionally biased region" description="Basic and acidic residues" evidence="1">
    <location>
        <begin position="63"/>
        <end position="79"/>
    </location>
</feature>
<evidence type="ECO:0000256" key="1">
    <source>
        <dbReference type="SAM" id="MobiDB-lite"/>
    </source>
</evidence>
<name>A0A061B9T3_CYBFA</name>
<proteinExistence type="predicted"/>
<dbReference type="EMBL" id="LK052897">
    <property type="protein sequence ID" value="CDR43679.1"/>
    <property type="molecule type" value="Genomic_DNA"/>
</dbReference>
<dbReference type="VEuPathDB" id="FungiDB:BON22_4758"/>
<protein>
    <submittedName>
        <fullName evidence="2">CYFA0S12e03158g1_1</fullName>
    </submittedName>
</protein>
<sequence>MQTQSIDQPSHSLSIDMSPLKENHQRQHQHLMPLRHTRTHTQPRHDFSDSDSDDGQSQATGDLLEKMERRVRNRAREMKQPMSSPVRQLKKESPIASRTLGEKYTLRTRAYVPFAKRERDQKREQRQLQQRGGNDEMTKFMMEQDEKEQRERLQKEADGIAMALDEMSEISEEEEDPYQRELEEMLKQEEEELDALISGLSLE</sequence>
<feature type="compositionally biased region" description="Basic and acidic residues" evidence="1">
    <location>
        <begin position="133"/>
        <end position="154"/>
    </location>
</feature>
<feature type="region of interest" description="Disordered" evidence="1">
    <location>
        <begin position="114"/>
        <end position="154"/>
    </location>
</feature>
<feature type="compositionally biased region" description="Polar residues" evidence="1">
    <location>
        <begin position="1"/>
        <end position="15"/>
    </location>
</feature>
<gene>
    <name evidence="2" type="ORF">CYFA0S_12e03158g</name>
</gene>
<feature type="region of interest" description="Disordered" evidence="1">
    <location>
        <begin position="1"/>
        <end position="101"/>
    </location>
</feature>
<feature type="compositionally biased region" description="Basic and acidic residues" evidence="1">
    <location>
        <begin position="115"/>
        <end position="126"/>
    </location>
</feature>
<organism evidence="2">
    <name type="scientific">Cyberlindnera fabianii</name>
    <name type="common">Yeast</name>
    <name type="synonym">Hansenula fabianii</name>
    <dbReference type="NCBI Taxonomy" id="36022"/>
    <lineage>
        <taxon>Eukaryota</taxon>
        <taxon>Fungi</taxon>
        <taxon>Dikarya</taxon>
        <taxon>Ascomycota</taxon>
        <taxon>Saccharomycotina</taxon>
        <taxon>Saccharomycetes</taxon>
        <taxon>Phaffomycetales</taxon>
        <taxon>Phaffomycetaceae</taxon>
        <taxon>Cyberlindnera</taxon>
    </lineage>
</organism>